<reference evidence="3 4" key="2">
    <citation type="submission" date="2018-11" db="EMBL/GenBank/DDBJ databases">
        <authorList>
            <consortium name="Pathogen Informatics"/>
        </authorList>
    </citation>
    <scope>NUCLEOTIDE SEQUENCE [LARGE SCALE GENOMIC DNA]</scope>
    <source>
        <strain evidence="3 4">Egypt</strain>
    </source>
</reference>
<proteinExistence type="predicted"/>
<feature type="coiled-coil region" evidence="1">
    <location>
        <begin position="219"/>
        <end position="253"/>
    </location>
</feature>
<evidence type="ECO:0000313" key="5">
    <source>
        <dbReference type="WBParaSite" id="ECPE_0000419601-mRNA-1"/>
    </source>
</evidence>
<feature type="region of interest" description="Disordered" evidence="2">
    <location>
        <begin position="177"/>
        <end position="217"/>
    </location>
</feature>
<evidence type="ECO:0000313" key="4">
    <source>
        <dbReference type="Proteomes" id="UP000272942"/>
    </source>
</evidence>
<protein>
    <submittedName>
        <fullName evidence="5">Similar to</fullName>
    </submittedName>
</protein>
<dbReference type="AlphaFoldDB" id="A0A183AB53"/>
<keyword evidence="4" id="KW-1185">Reference proteome</keyword>
<organism evidence="5">
    <name type="scientific">Echinostoma caproni</name>
    <dbReference type="NCBI Taxonomy" id="27848"/>
    <lineage>
        <taxon>Eukaryota</taxon>
        <taxon>Metazoa</taxon>
        <taxon>Spiralia</taxon>
        <taxon>Lophotrochozoa</taxon>
        <taxon>Platyhelminthes</taxon>
        <taxon>Trematoda</taxon>
        <taxon>Digenea</taxon>
        <taxon>Plagiorchiida</taxon>
        <taxon>Echinostomata</taxon>
        <taxon>Echinostomatoidea</taxon>
        <taxon>Echinostomatidae</taxon>
        <taxon>Echinostoma</taxon>
    </lineage>
</organism>
<evidence type="ECO:0000313" key="3">
    <source>
        <dbReference type="EMBL" id="VDP71871.1"/>
    </source>
</evidence>
<name>A0A183AB53_9TREM</name>
<reference evidence="5" key="1">
    <citation type="submission" date="2016-06" db="UniProtKB">
        <authorList>
            <consortium name="WormBaseParasite"/>
        </authorList>
    </citation>
    <scope>IDENTIFICATION</scope>
</reference>
<keyword evidence="1" id="KW-0175">Coiled coil</keyword>
<dbReference type="EMBL" id="UZAN01041068">
    <property type="protein sequence ID" value="VDP71871.1"/>
    <property type="molecule type" value="Genomic_DNA"/>
</dbReference>
<accession>A0A183AB53</accession>
<dbReference type="WBParaSite" id="ECPE_0000419601-mRNA-1">
    <property type="protein sequence ID" value="ECPE_0000419601-mRNA-1"/>
    <property type="gene ID" value="ECPE_0000419601"/>
</dbReference>
<dbReference type="Proteomes" id="UP000272942">
    <property type="component" value="Unassembled WGS sequence"/>
</dbReference>
<gene>
    <name evidence="3" type="ORF">ECPE_LOCUS4188</name>
</gene>
<feature type="compositionally biased region" description="Polar residues" evidence="2">
    <location>
        <begin position="179"/>
        <end position="197"/>
    </location>
</feature>
<evidence type="ECO:0000256" key="1">
    <source>
        <dbReference type="SAM" id="Coils"/>
    </source>
</evidence>
<sequence length="253" mass="27873">MSRPNLLQTTPLDNSVVDSDLTTGVEENQHTLFQSPARSQLPDIHLCTTSETRSNPNLDTTRTQNCNESLHRGIASVSRGLPDFLPHEFVEVETDGTPVDTHRLPISSISQNFPLQSTSLPTLPVNVAECHSHFASSSKSFEHLAHAITSKGKTSASNLNDPRGVVGGWNSERMGANQAMESDSRWSTHTTPSSSQADPFVDAHPVSLSGSITSPDPRFLSQQERIEALAVRLEETEQELRETRRLLREQTQL</sequence>
<evidence type="ECO:0000256" key="2">
    <source>
        <dbReference type="SAM" id="MobiDB-lite"/>
    </source>
</evidence>